<dbReference type="PATRIC" id="fig|932677.3.peg.1594"/>
<proteinExistence type="predicted"/>
<gene>
    <name evidence="1" type="primary">ybdD</name>
    <name evidence="1" type="ordered locus">PAJ_1366</name>
</gene>
<dbReference type="InterPro" id="IPR007423">
    <property type="entry name" value="Sel_put"/>
</dbReference>
<dbReference type="OrthoDB" id="9814284at2"/>
<evidence type="ECO:0000313" key="1">
    <source>
        <dbReference type="EMBL" id="BAK11446.1"/>
    </source>
</evidence>
<accession>A0A0H3KWJ5</accession>
<dbReference type="EMBL" id="AP012032">
    <property type="protein sequence ID" value="BAK11446.1"/>
    <property type="molecule type" value="Genomic_DNA"/>
</dbReference>
<dbReference type="RefSeq" id="WP_013025919.1">
    <property type="nucleotide sequence ID" value="NC_017531.2"/>
</dbReference>
<reference evidence="2" key="1">
    <citation type="journal article" date="2012" name="Appl. Microbiol. Biotechnol.">
        <title>The complete genome sequence of Pantoea ananatis AJ13355, an organism with great biotechnological potential.</title>
        <authorList>
            <person name="Hara Y."/>
            <person name="Kadotani N."/>
            <person name="Izui H."/>
            <person name="Katashkina J.I."/>
            <person name="Kuvaeva T.M."/>
            <person name="Andreeva I.G."/>
            <person name="Golubeva L.I."/>
            <person name="Malko D.B."/>
            <person name="Makeev V.J."/>
            <person name="Mashko S.V."/>
            <person name="Kozlov Y.I."/>
        </authorList>
    </citation>
    <scope>NUCLEOTIDE SEQUENCE [LARGE SCALE GENOMIC DNA]</scope>
    <source>
        <strain evidence="2">AJ13355</strain>
    </source>
</reference>
<dbReference type="AlphaFoldDB" id="A0A0H3KWJ5"/>
<dbReference type="Proteomes" id="UP000006690">
    <property type="component" value="Chromosome"/>
</dbReference>
<dbReference type="HOGENOM" id="CLU_171734_0_0_6"/>
<dbReference type="Pfam" id="PF04328">
    <property type="entry name" value="Sel_put"/>
    <property type="match status" value="1"/>
</dbReference>
<name>A0A0H3KWJ5_PANAA</name>
<evidence type="ECO:0000313" key="2">
    <source>
        <dbReference type="Proteomes" id="UP000006690"/>
    </source>
</evidence>
<organism evidence="1 2">
    <name type="scientific">Pantoea ananatis (strain AJ13355)</name>
    <dbReference type="NCBI Taxonomy" id="932677"/>
    <lineage>
        <taxon>Bacteria</taxon>
        <taxon>Pseudomonadati</taxon>
        <taxon>Pseudomonadota</taxon>
        <taxon>Gammaproteobacteria</taxon>
        <taxon>Enterobacterales</taxon>
        <taxon>Erwiniaceae</taxon>
        <taxon>Pantoea</taxon>
    </lineage>
</organism>
<dbReference type="eggNOG" id="COG2879">
    <property type="taxonomic scope" value="Bacteria"/>
</dbReference>
<dbReference type="PANTHER" id="PTHR38453">
    <property type="entry name" value="CYTOPLASMIC PROTEIN-RELATED"/>
    <property type="match status" value="1"/>
</dbReference>
<sequence>MVDSIHRVARPQGRWHIMRCTLLSRPKPVGFRWRALWQGLQQSFRLMVGVQDYPKYLQHMRQHHPDITPMSERDFHRYCLDARFPSQAGKLGKCPC</sequence>
<protein>
    <submittedName>
        <fullName evidence="1">Small protein YbdD</fullName>
    </submittedName>
</protein>
<dbReference type="PANTHER" id="PTHR38453:SF1">
    <property type="entry name" value="CYTOPLASMIC PROTEIN"/>
    <property type="match status" value="1"/>
</dbReference>
<dbReference type="KEGG" id="paj:PAJ_1366"/>